<feature type="transmembrane region" description="Helical" evidence="5">
    <location>
        <begin position="50"/>
        <end position="71"/>
    </location>
</feature>
<evidence type="ECO:0000313" key="7">
    <source>
        <dbReference type="EMBL" id="MFE3866996.1"/>
    </source>
</evidence>
<comment type="subcellular location">
    <subcellularLocation>
        <location evidence="1">Membrane</location>
        <topology evidence="1">Multi-pass membrane protein</topology>
    </subcellularLocation>
</comment>
<feature type="transmembrane region" description="Helical" evidence="5">
    <location>
        <begin position="76"/>
        <end position="96"/>
    </location>
</feature>
<comment type="caution">
    <text evidence="7">The sequence shown here is derived from an EMBL/GenBank/DDBJ whole genome shotgun (WGS) entry which is preliminary data.</text>
</comment>
<sequence length="151" mass="16864">MKSNTKIRNNIVSIICCLYALLFTYAATSKLLDFENFRIQLGQSPILSSFASWILFAVPAVEILIAILLLIRNCRLLGLFAAYTLMILFTAYIYIILNYSAFVPCSCGGVIQKLSWGQHIIFNICFILLAGIAVILFSDSNTLNNRQTAKP</sequence>
<dbReference type="RefSeq" id="WP_379853639.1">
    <property type="nucleotide sequence ID" value="NZ_JBHZPZ010000002.1"/>
</dbReference>
<dbReference type="InterPro" id="IPR009908">
    <property type="entry name" value="Methylamine_util_MauE"/>
</dbReference>
<dbReference type="Proteomes" id="UP001600109">
    <property type="component" value="Unassembled WGS sequence"/>
</dbReference>
<evidence type="ECO:0000256" key="4">
    <source>
        <dbReference type="ARBA" id="ARBA00023136"/>
    </source>
</evidence>
<protein>
    <submittedName>
        <fullName evidence="7">MauE/DoxX family redox-associated membrane protein</fullName>
    </submittedName>
</protein>
<gene>
    <name evidence="7" type="ORF">ACFX5E_02790</name>
</gene>
<evidence type="ECO:0000259" key="6">
    <source>
        <dbReference type="Pfam" id="PF07291"/>
    </source>
</evidence>
<keyword evidence="4 5" id="KW-0472">Membrane</keyword>
<evidence type="ECO:0000256" key="1">
    <source>
        <dbReference type="ARBA" id="ARBA00004141"/>
    </source>
</evidence>
<accession>A0ABW6HSL2</accession>
<evidence type="ECO:0000256" key="5">
    <source>
        <dbReference type="SAM" id="Phobius"/>
    </source>
</evidence>
<evidence type="ECO:0000256" key="2">
    <source>
        <dbReference type="ARBA" id="ARBA00022692"/>
    </source>
</evidence>
<name>A0ABW6HSL2_9FLAO</name>
<dbReference type="EMBL" id="JBHZPZ010000002">
    <property type="protein sequence ID" value="MFE3866996.1"/>
    <property type="molecule type" value="Genomic_DNA"/>
</dbReference>
<organism evidence="7 8">
    <name type="scientific">Flavobacterium xylosi</name>
    <dbReference type="NCBI Taxonomy" id="3230415"/>
    <lineage>
        <taxon>Bacteria</taxon>
        <taxon>Pseudomonadati</taxon>
        <taxon>Bacteroidota</taxon>
        <taxon>Flavobacteriia</taxon>
        <taxon>Flavobacteriales</taxon>
        <taxon>Flavobacteriaceae</taxon>
        <taxon>Flavobacterium</taxon>
    </lineage>
</organism>
<dbReference type="Pfam" id="PF07291">
    <property type="entry name" value="MauE"/>
    <property type="match status" value="1"/>
</dbReference>
<reference evidence="7 8" key="1">
    <citation type="submission" date="2024-06" db="EMBL/GenBank/DDBJ databases">
        <title>Flavobacterium spp. isolated from glacier.</title>
        <authorList>
            <person name="Han D."/>
        </authorList>
    </citation>
    <scope>NUCLEOTIDE SEQUENCE [LARGE SCALE GENOMIC DNA]</scope>
    <source>
        <strain evidence="7 8">LS2P90</strain>
    </source>
</reference>
<keyword evidence="3 5" id="KW-1133">Transmembrane helix</keyword>
<evidence type="ECO:0000313" key="8">
    <source>
        <dbReference type="Proteomes" id="UP001600109"/>
    </source>
</evidence>
<evidence type="ECO:0000256" key="3">
    <source>
        <dbReference type="ARBA" id="ARBA00022989"/>
    </source>
</evidence>
<feature type="transmembrane region" description="Helical" evidence="5">
    <location>
        <begin position="116"/>
        <end position="137"/>
    </location>
</feature>
<proteinExistence type="predicted"/>
<keyword evidence="2 5" id="KW-0812">Transmembrane</keyword>
<keyword evidence="8" id="KW-1185">Reference proteome</keyword>
<feature type="domain" description="Methylamine utilisation protein MauE" evidence="6">
    <location>
        <begin position="9"/>
        <end position="135"/>
    </location>
</feature>